<dbReference type="InterPro" id="IPR005532">
    <property type="entry name" value="SUMF_dom"/>
</dbReference>
<dbReference type="Pfam" id="PF03781">
    <property type="entry name" value="FGE-sulfatase"/>
    <property type="match status" value="1"/>
</dbReference>
<organism evidence="2 3">
    <name type="scientific">Thiothrix caldifontis</name>
    <dbReference type="NCBI Taxonomy" id="525918"/>
    <lineage>
        <taxon>Bacteria</taxon>
        <taxon>Pseudomonadati</taxon>
        <taxon>Pseudomonadota</taxon>
        <taxon>Gammaproteobacteria</taxon>
        <taxon>Thiotrichales</taxon>
        <taxon>Thiotrichaceae</taxon>
        <taxon>Thiothrix</taxon>
    </lineage>
</organism>
<evidence type="ECO:0000259" key="1">
    <source>
        <dbReference type="Pfam" id="PF03781"/>
    </source>
</evidence>
<dbReference type="InterPro" id="IPR042095">
    <property type="entry name" value="SUMF_sf"/>
</dbReference>
<feature type="domain" description="Sulfatase-modifying factor enzyme-like" evidence="1">
    <location>
        <begin position="43"/>
        <end position="260"/>
    </location>
</feature>
<reference evidence="2 3" key="1">
    <citation type="submission" date="2016-10" db="EMBL/GenBank/DDBJ databases">
        <authorList>
            <person name="de Groot N.N."/>
        </authorList>
    </citation>
    <scope>NUCLEOTIDE SEQUENCE [LARGE SCALE GENOMIC DNA]</scope>
    <source>
        <strain evidence="2 3">DSM 21228</strain>
    </source>
</reference>
<sequence>MRIHKILPDEFPESWASDWGEDEYGLWMAFTYKGVKQLFRWCEPGTFLMGSPENQLGRGSTSVEETQHEVIFSGGFWIAETTVTQGLWQAVMGNNPSVFIHPNCPVENISWDDAQSFITRMNEMKPELKLCLPTEIQWEYSCRAGSVSPFHFGELITSDFVNFDGTVPYDNSESSEFRERTIEVKSFPPNAWGLHEMHGNVWEWCQNGYDGNLPGEYSSITRRVLRGGSWLSDGENCRSAHRSRIIQTHHHETYGFRLARTCHLLPTVTLVKKSKPLNVLSDRGLVFYYNNKLPCAAFNILKSAIEINGEHELTSDFDEFRIDAYILADSPTSRIVVMDFDNTITTDMDFYLDLIDAYRSHDWEPVVCTLRGDNNENLLEIHEKLHDTGIRVYATNGRKKRVFMLHEGISVGLWIDDYFPSISQLGTNFLIKNGIEF</sequence>
<accession>A0A1H4DWI6</accession>
<dbReference type="InterPro" id="IPR051043">
    <property type="entry name" value="Sulfatase_Mod_Factor_Kinase"/>
</dbReference>
<dbReference type="GO" id="GO:0120147">
    <property type="term" value="F:formylglycine-generating oxidase activity"/>
    <property type="evidence" value="ECO:0007669"/>
    <property type="project" value="TreeGrafter"/>
</dbReference>
<evidence type="ECO:0000313" key="3">
    <source>
        <dbReference type="Proteomes" id="UP000199397"/>
    </source>
</evidence>
<dbReference type="AlphaFoldDB" id="A0A1H4DWI6"/>
<evidence type="ECO:0000313" key="2">
    <source>
        <dbReference type="EMBL" id="SEA76868.1"/>
    </source>
</evidence>
<proteinExistence type="predicted"/>
<dbReference type="EMBL" id="FNQP01000013">
    <property type="protein sequence ID" value="SEA76868.1"/>
    <property type="molecule type" value="Genomic_DNA"/>
</dbReference>
<dbReference type="SUPFAM" id="SSF56436">
    <property type="entry name" value="C-type lectin-like"/>
    <property type="match status" value="1"/>
</dbReference>
<dbReference type="RefSeq" id="WP_245707013.1">
    <property type="nucleotide sequence ID" value="NZ_FNQP01000013.1"/>
</dbReference>
<dbReference type="Gene3D" id="3.90.1580.10">
    <property type="entry name" value="paralog of FGE (formylglycine-generating enzyme)"/>
    <property type="match status" value="1"/>
</dbReference>
<name>A0A1H4DWI6_9GAMM</name>
<keyword evidence="3" id="KW-1185">Reference proteome</keyword>
<dbReference type="STRING" id="525918.SAMN05660964_02383"/>
<dbReference type="PANTHER" id="PTHR23150">
    <property type="entry name" value="SULFATASE MODIFYING FACTOR 1, 2"/>
    <property type="match status" value="1"/>
</dbReference>
<dbReference type="InterPro" id="IPR016187">
    <property type="entry name" value="CTDL_fold"/>
</dbReference>
<protein>
    <submittedName>
        <fullName evidence="2">Formylglycine-generating enzyme, required for sulfatase activity, contains SUMF1/FGE domain</fullName>
    </submittedName>
</protein>
<gene>
    <name evidence="2" type="ORF">SAMN05660964_02383</name>
</gene>
<dbReference type="Proteomes" id="UP000199397">
    <property type="component" value="Unassembled WGS sequence"/>
</dbReference>
<dbReference type="PANTHER" id="PTHR23150:SF19">
    <property type="entry name" value="FORMYLGLYCINE-GENERATING ENZYME"/>
    <property type="match status" value="1"/>
</dbReference>